<keyword evidence="2" id="KW-0175">Coiled coil</keyword>
<dbReference type="EMBL" id="MKKU01000110">
    <property type="protein sequence ID" value="RNF23938.1"/>
    <property type="molecule type" value="Genomic_DNA"/>
</dbReference>
<dbReference type="GeneID" id="40316307"/>
<comment type="caution">
    <text evidence="4">The sequence shown here is derived from an EMBL/GenBank/DDBJ whole genome shotgun (WGS) entry which is preliminary data.</text>
</comment>
<dbReference type="GO" id="GO:0003677">
    <property type="term" value="F:DNA binding"/>
    <property type="evidence" value="ECO:0007669"/>
    <property type="project" value="TreeGrafter"/>
</dbReference>
<feature type="region of interest" description="Disordered" evidence="3">
    <location>
        <begin position="404"/>
        <end position="460"/>
    </location>
</feature>
<dbReference type="PANTHER" id="PTHR23389:SF6">
    <property type="entry name" value="REPLICATION FACTOR C SUBUNIT 1"/>
    <property type="match status" value="1"/>
</dbReference>
<proteinExistence type="predicted"/>
<dbReference type="InterPro" id="IPR027417">
    <property type="entry name" value="P-loop_NTPase"/>
</dbReference>
<feature type="region of interest" description="Disordered" evidence="3">
    <location>
        <begin position="50"/>
        <end position="77"/>
    </location>
</feature>
<organism evidence="4 5">
    <name type="scientific">Trypanosoma conorhini</name>
    <dbReference type="NCBI Taxonomy" id="83891"/>
    <lineage>
        <taxon>Eukaryota</taxon>
        <taxon>Discoba</taxon>
        <taxon>Euglenozoa</taxon>
        <taxon>Kinetoplastea</taxon>
        <taxon>Metakinetoplastina</taxon>
        <taxon>Trypanosomatida</taxon>
        <taxon>Trypanosomatidae</taxon>
        <taxon>Trypanosoma</taxon>
    </lineage>
</organism>
<dbReference type="AlphaFoldDB" id="A0A422Q1V4"/>
<dbReference type="Proteomes" id="UP000284403">
    <property type="component" value="Unassembled WGS sequence"/>
</dbReference>
<dbReference type="PANTHER" id="PTHR23389">
    <property type="entry name" value="CHROMOSOME TRANSMISSION FIDELITY FACTOR 18"/>
    <property type="match status" value="1"/>
</dbReference>
<feature type="compositionally biased region" description="Polar residues" evidence="3">
    <location>
        <begin position="60"/>
        <end position="74"/>
    </location>
</feature>
<feature type="compositionally biased region" description="Low complexity" evidence="3">
    <location>
        <begin position="422"/>
        <end position="436"/>
    </location>
</feature>
<dbReference type="OrthoDB" id="9996895at2759"/>
<name>A0A422Q1V4_9TRYP</name>
<dbReference type="GO" id="GO:0005634">
    <property type="term" value="C:nucleus"/>
    <property type="evidence" value="ECO:0007669"/>
    <property type="project" value="TreeGrafter"/>
</dbReference>
<keyword evidence="1" id="KW-0235">DNA replication</keyword>
<keyword evidence="5" id="KW-1185">Reference proteome</keyword>
<dbReference type="Gene3D" id="3.40.50.300">
    <property type="entry name" value="P-loop containing nucleotide triphosphate hydrolases"/>
    <property type="match status" value="1"/>
</dbReference>
<evidence type="ECO:0000313" key="4">
    <source>
        <dbReference type="EMBL" id="RNF23938.1"/>
    </source>
</evidence>
<feature type="region of interest" description="Disordered" evidence="3">
    <location>
        <begin position="117"/>
        <end position="158"/>
    </location>
</feature>
<dbReference type="GO" id="GO:0006260">
    <property type="term" value="P:DNA replication"/>
    <property type="evidence" value="ECO:0007669"/>
    <property type="project" value="UniProtKB-KW"/>
</dbReference>
<feature type="compositionally biased region" description="Low complexity" evidence="3">
    <location>
        <begin position="673"/>
        <end position="682"/>
    </location>
</feature>
<evidence type="ECO:0000256" key="3">
    <source>
        <dbReference type="SAM" id="MobiDB-lite"/>
    </source>
</evidence>
<protein>
    <submittedName>
        <fullName evidence="4">Uncharacterized protein</fullName>
    </submittedName>
</protein>
<sequence length="1178" mass="125595">MSQPPAPSPLGLLHAVPLSAYFADAFGLVYGCSPSSSSLAPHPCGGPPGYTAGGKRRRSSVSCASAQGTTQSSELHAGTVDAGHVAEAGDGSVPPTHAAEAGTLLLVPTATSLTRLGPSGSWLSSQPPSAPEEEGSGGCAAVESQARASPPTDEGSKTANTAELAALLHPALLECYRVEDALLQRRREAAAKEAGTRLCAAAPMSEEKLWRAMRRPCPASLPASPGAFERTLDLIESQKRRRREQSERLEAQAREIARVKELPILVEDAVRYAKELVEWSCKGGGGGNTGVCHAEAATPHSDEPTADDRRLPAVTTPVCAGSAASDDKEASQMLYAKFPPPLFHTSSFAAGVGRLLRWVRTWQRAMPRGVTVVRPPPAKAGDKNKCGGRTNWVVAKKATLQLRAAAPSLRQGRQRRGEVETSGSSSSLDAEASEGANGHGPASTVVHRRNEEARLQKRTARQRYHDNWMRMADSMLGGGDGRIASAPIGGGSPLEPREESEYGLASDHVMYDEYGNRLRSVRLAKKMAEKRALREEAQKAREQRRGYFARAEEEARSVRRTLFDEVSDSGSDDASDDSNDDVTNIAVLHGPCGVGKTAIVYLVAEILGYRVVEMNTSVRRCPKNIDRLLSEVTRSRRLSDLGTGRAMLSIEEELKKLKKEHAAPLAAAAAAAATTTATAPTPARKERNGKSKWKGNAISAEAVTAFFRPRVKAEPPEVVLVDAVSTAAVDDKGGKRQEGTSVNVGATLAAAAAATAAGPACGGPDGTTRTLLLFEDADVILGDEAMKPFYAAVRELAQRSKVPIVVTMSSTASTSARPVAAPAQDVEPVQTVPIDAAQVSQFFGKRTPFTAIEPMPRSALFTQLLLVAAVERGLVAVQRGAPPCREERDEGEVGAGGGLHRARATAMDPALPATPLELLLVRDVEKFQRLADAIRGEVYSDDTGTASQLPRELTDVRRWLNRLQYLRLVEHWPTPVTLREPRQEECMAGEVCILPTQLEACADRMEVAGLRSHWDRQLGRVLRAPAYVSSAACSTWEWQQFQYAEEVAADANANSTWGDGVAGEARSSNGNNSSGEVVPKLQADASAAAGLAEVLQGAVPIGAVVQPRHREGVDVVRGRCTTTTQERIDAFGAWWRRTRKTDAIKSFVAARSSAAYEDVVGFGCLLQQTSPTGKGLSG</sequence>
<evidence type="ECO:0000313" key="5">
    <source>
        <dbReference type="Proteomes" id="UP000284403"/>
    </source>
</evidence>
<evidence type="ECO:0000256" key="1">
    <source>
        <dbReference type="ARBA" id="ARBA00022705"/>
    </source>
</evidence>
<accession>A0A422Q1V4</accession>
<feature type="region of interest" description="Disordered" evidence="3">
    <location>
        <begin position="673"/>
        <end position="692"/>
    </location>
</feature>
<feature type="coiled-coil region" evidence="2">
    <location>
        <begin position="523"/>
        <end position="550"/>
    </location>
</feature>
<reference evidence="4 5" key="1">
    <citation type="journal article" date="2018" name="BMC Genomics">
        <title>Genomic comparison of Trypanosoma conorhini and Trypanosoma rangeli to Trypanosoma cruzi strains of high and low virulence.</title>
        <authorList>
            <person name="Bradwell K.R."/>
            <person name="Koparde V.N."/>
            <person name="Matveyev A.V."/>
            <person name="Serrano M.G."/>
            <person name="Alves J.M."/>
            <person name="Parikh H."/>
            <person name="Huang B."/>
            <person name="Lee V."/>
            <person name="Espinosa-Alvarez O."/>
            <person name="Ortiz P.A."/>
            <person name="Costa-Martins A.G."/>
            <person name="Teixeira M.M."/>
            <person name="Buck G.A."/>
        </authorList>
    </citation>
    <scope>NUCLEOTIDE SEQUENCE [LARGE SCALE GENOMIC DNA]</scope>
    <source>
        <strain evidence="4 5">025E</strain>
    </source>
</reference>
<dbReference type="RefSeq" id="XP_029230286.1">
    <property type="nucleotide sequence ID" value="XM_029369620.1"/>
</dbReference>
<gene>
    <name evidence="4" type="ORF">Tco025E_02696</name>
</gene>
<evidence type="ECO:0000256" key="2">
    <source>
        <dbReference type="SAM" id="Coils"/>
    </source>
</evidence>
<dbReference type="SUPFAM" id="SSF52540">
    <property type="entry name" value="P-loop containing nucleoside triphosphate hydrolases"/>
    <property type="match status" value="1"/>
</dbReference>
<feature type="coiled-coil region" evidence="2">
    <location>
        <begin position="232"/>
        <end position="262"/>
    </location>
</feature>